<evidence type="ECO:0000256" key="1">
    <source>
        <dbReference type="ARBA" id="ARBA00006930"/>
    </source>
</evidence>
<dbReference type="Pfam" id="PF13476">
    <property type="entry name" value="AAA_23"/>
    <property type="match status" value="1"/>
</dbReference>
<dbReference type="InterPro" id="IPR038729">
    <property type="entry name" value="Rad50/SbcC_AAA"/>
</dbReference>
<organism evidence="6 7">
    <name type="scientific">Muricoprocola aceti</name>
    <dbReference type="NCBI Taxonomy" id="2981772"/>
    <lineage>
        <taxon>Bacteria</taxon>
        <taxon>Bacillati</taxon>
        <taxon>Bacillota</taxon>
        <taxon>Clostridia</taxon>
        <taxon>Lachnospirales</taxon>
        <taxon>Lachnospiraceae</taxon>
        <taxon>Muricoprocola</taxon>
    </lineage>
</organism>
<dbReference type="EMBL" id="JAOQKE010000004">
    <property type="protein sequence ID" value="MCU6724932.1"/>
    <property type="molecule type" value="Genomic_DNA"/>
</dbReference>
<evidence type="ECO:0000256" key="2">
    <source>
        <dbReference type="ARBA" id="ARBA00011322"/>
    </source>
</evidence>
<dbReference type="SUPFAM" id="SSF52540">
    <property type="entry name" value="P-loop containing nucleoside triphosphate hydrolases"/>
    <property type="match status" value="2"/>
</dbReference>
<dbReference type="Gene3D" id="3.40.50.300">
    <property type="entry name" value="P-loop containing nucleotide triphosphate hydrolases"/>
    <property type="match status" value="2"/>
</dbReference>
<proteinExistence type="inferred from homology"/>
<dbReference type="PANTHER" id="PTHR32114">
    <property type="entry name" value="ABC TRANSPORTER ABCH.3"/>
    <property type="match status" value="1"/>
</dbReference>
<dbReference type="InterPro" id="IPR025662">
    <property type="entry name" value="Sigma_54_int_dom_ATP-bd_1"/>
</dbReference>
<reference evidence="6 7" key="1">
    <citation type="journal article" date="2021" name="ISME Commun">
        <title>Automated analysis of genomic sequences facilitates high-throughput and comprehensive description of bacteria.</title>
        <authorList>
            <person name="Hitch T.C.A."/>
        </authorList>
    </citation>
    <scope>NUCLEOTIDE SEQUENCE [LARGE SCALE GENOMIC DNA]</scope>
    <source>
        <strain evidence="6 7">Sanger_29</strain>
    </source>
</reference>
<evidence type="ECO:0000256" key="3">
    <source>
        <dbReference type="ARBA" id="ARBA00013368"/>
    </source>
</evidence>
<accession>A0ABT2SKB9</accession>
<feature type="domain" description="Rad50/SbcC-type AAA" evidence="5">
    <location>
        <begin position="5"/>
        <end position="207"/>
    </location>
</feature>
<keyword evidence="7" id="KW-1185">Reference proteome</keyword>
<dbReference type="RefSeq" id="WP_262654335.1">
    <property type="nucleotide sequence ID" value="NZ_JAOQKE010000004.1"/>
</dbReference>
<comment type="caution">
    <text evidence="6">The sequence shown here is derived from an EMBL/GenBank/DDBJ whole genome shotgun (WGS) entry which is preliminary data.</text>
</comment>
<evidence type="ECO:0000313" key="7">
    <source>
        <dbReference type="Proteomes" id="UP001652338"/>
    </source>
</evidence>
<dbReference type="InterPro" id="IPR027417">
    <property type="entry name" value="P-loop_NTPase"/>
</dbReference>
<comment type="similarity">
    <text evidence="1">Belongs to the SMC family. SbcC subfamily.</text>
</comment>
<dbReference type="Pfam" id="PF13558">
    <property type="entry name" value="SbcC_Walker_B"/>
    <property type="match status" value="1"/>
</dbReference>
<dbReference type="Proteomes" id="UP001652338">
    <property type="component" value="Unassembled WGS sequence"/>
</dbReference>
<feature type="coiled-coil region" evidence="4">
    <location>
        <begin position="557"/>
        <end position="604"/>
    </location>
</feature>
<dbReference type="PANTHER" id="PTHR32114:SF2">
    <property type="entry name" value="ABC TRANSPORTER ABCH.3"/>
    <property type="match status" value="1"/>
</dbReference>
<feature type="coiled-coil region" evidence="4">
    <location>
        <begin position="747"/>
        <end position="857"/>
    </location>
</feature>
<dbReference type="PROSITE" id="PS00675">
    <property type="entry name" value="SIGMA54_INTERACT_1"/>
    <property type="match status" value="1"/>
</dbReference>
<evidence type="ECO:0000313" key="6">
    <source>
        <dbReference type="EMBL" id="MCU6724932.1"/>
    </source>
</evidence>
<gene>
    <name evidence="6" type="ORF">OCV47_06125</name>
</gene>
<feature type="coiled-coil region" evidence="4">
    <location>
        <begin position="244"/>
        <end position="501"/>
    </location>
</feature>
<evidence type="ECO:0000259" key="5">
    <source>
        <dbReference type="Pfam" id="PF13476"/>
    </source>
</evidence>
<keyword evidence="4" id="KW-0175">Coiled coil</keyword>
<comment type="subunit">
    <text evidence="2">Heterodimer of SbcC and SbcD.</text>
</comment>
<sequence>MRPRKLTMQAFGSYGKKTEIDFSGLRQNLFLITGDTGAGKTTVFDAIVFALYGEASSGSNKKDGAELQSQYGSESLEPYVELEFEKTRGSEKEIYIVRRSPRHTRPKKRGNGSLEVSGSVALYMPDGTEYPQKEADRKLEELVGLTKGQFMQVAMIAQGEFMELLRAKSDDKKMIFRKLFQTEFYQKLTENLAGKRKEKQSEIGKIRTICQTEAAHILLPKEYEHTDELEQIRRRILSSDRLSVTDLELLLKELEKLCEVSDRQQEELEKRCMELSRKRDEDREAVIHGKNQMRYFQQKEQAEKVLKEYQETEEERQAVKRKIGQIRQAGEIREKYQQWQESVQRRKQAEQGLQEQREILPRLRKESLMAQKEEQKAEEAYQLALEQNTRVEQEVEKVRKTLERRRQAETEAEKTKKKLQQLVKSEKESLESLEQLEKQYKDWKGEEESLHDTETQMALWNVQTEEAKALESELKKTESLEEEWKKTQKEAEKNRKNYEKSRKEWRVCSGEYLEQQTAFLDAQAGLLAREQLKPGKPCPVCGSLSHPAPCMDQEDGEILTRDELKKLQEEMHKLQKKQEENASRAEVQRTLAEEKEQVLIQEREKLWTRMRKSIAEMPEELDWEQAGKYLAAWAEELRMKGSGLEAQKTRWNTLRCQMEKNREQKQERENQLTQIKDQQAQTKAILEGCFARMAELRLDGTYQTEVEAENEQKLSAARRKKKESCFQEARKQAQESNGRQKQAQILIEQFEQDLPKRQEEEQEKEKKYESLLDRRQMTEETWVQIAKQYSQTDAEEMQMRLERDLEAIAAAKQLKKTAEKEIGQNVIPDLEELEKQKARSEELLNKLREQLTECSTRYQTNRKALERLKVNQETRKKIVEDYSRAEHLYQLLSGNISGARMDIETFVQRYYLEHILIAANRRFGEMSGGQYELRMYQLDKAGTGKNHGLDLMVYSTVTGKEREVRTLSGGESFMAALSLALGMADQIQQSCAAIQLDMMFIDEGFGSLDEHSRNQAVKVLKRMAGGSRMIGIISHVTELKQEMEEQLVITKGRDGSHAVWNR</sequence>
<protein>
    <recommendedName>
        <fullName evidence="3">Nuclease SbcCD subunit C</fullName>
    </recommendedName>
</protein>
<name>A0ABT2SKB9_9FIRM</name>
<evidence type="ECO:0000256" key="4">
    <source>
        <dbReference type="SAM" id="Coils"/>
    </source>
</evidence>